<dbReference type="GO" id="GO:0070985">
    <property type="term" value="C:transcription factor TFIIK complex"/>
    <property type="evidence" value="ECO:0007669"/>
    <property type="project" value="EnsemblFungi"/>
</dbReference>
<evidence type="ECO:0000256" key="7">
    <source>
        <dbReference type="ARBA" id="ARBA00022777"/>
    </source>
</evidence>
<evidence type="ECO:0000256" key="8">
    <source>
        <dbReference type="ARBA" id="ARBA00022840"/>
    </source>
</evidence>
<reference evidence="11 12" key="1">
    <citation type="journal article" date="2017" name="Environ. Microbiol.">
        <title>Decay of the glycolytic pathway and adaptation to intranuclear parasitism within Enterocytozoonidae microsporidia.</title>
        <authorList>
            <person name="Wiredu Boakye D."/>
            <person name="Jaroenlak P."/>
            <person name="Prachumwat A."/>
            <person name="Williams T.A."/>
            <person name="Bateman K.S."/>
            <person name="Itsathitphaisarn O."/>
            <person name="Sritunyalucksana K."/>
            <person name="Paszkiewicz K.H."/>
            <person name="Moore K.A."/>
            <person name="Stentiford G.D."/>
            <person name="Williams B.A."/>
        </authorList>
    </citation>
    <scope>NUCLEOTIDE SEQUENCE [LARGE SCALE GENOMIC DNA]</scope>
    <source>
        <strain evidence="11 12">GB1</strain>
    </source>
</reference>
<evidence type="ECO:0000256" key="5">
    <source>
        <dbReference type="ARBA" id="ARBA00022679"/>
    </source>
</evidence>
<dbReference type="OrthoDB" id="1732493at2759"/>
<organism evidence="11 12">
    <name type="scientific">Enterospora canceri</name>
    <dbReference type="NCBI Taxonomy" id="1081671"/>
    <lineage>
        <taxon>Eukaryota</taxon>
        <taxon>Fungi</taxon>
        <taxon>Fungi incertae sedis</taxon>
        <taxon>Microsporidia</taxon>
        <taxon>Enterocytozoonidae</taxon>
        <taxon>Enterospora</taxon>
    </lineage>
</organism>
<dbReference type="GO" id="GO:0000785">
    <property type="term" value="C:chromatin"/>
    <property type="evidence" value="ECO:0007669"/>
    <property type="project" value="EnsemblFungi"/>
</dbReference>
<dbReference type="PROSITE" id="PS00108">
    <property type="entry name" value="PROTEIN_KINASE_ST"/>
    <property type="match status" value="1"/>
</dbReference>
<dbReference type="SUPFAM" id="SSF56112">
    <property type="entry name" value="Protein kinase-like (PK-like)"/>
    <property type="match status" value="1"/>
</dbReference>
<evidence type="ECO:0000256" key="3">
    <source>
        <dbReference type="ARBA" id="ARBA00012409"/>
    </source>
</evidence>
<dbReference type="GO" id="GO:0006367">
    <property type="term" value="P:transcription initiation at RNA polymerase II promoter"/>
    <property type="evidence" value="ECO:0007669"/>
    <property type="project" value="EnsemblFungi"/>
</dbReference>
<keyword evidence="7" id="KW-0418">Kinase</keyword>
<protein>
    <recommendedName>
        <fullName evidence="3">[RNA-polymerase]-subunit kinase</fullName>
        <ecNumber evidence="3">2.7.11.23</ecNumber>
    </recommendedName>
</protein>
<keyword evidence="5" id="KW-0808">Transferase</keyword>
<dbReference type="GO" id="GO:0006995">
    <property type="term" value="P:cellular response to nitrogen starvation"/>
    <property type="evidence" value="ECO:0007669"/>
    <property type="project" value="EnsemblFungi"/>
</dbReference>
<evidence type="ECO:0000256" key="2">
    <source>
        <dbReference type="ARBA" id="ARBA00006485"/>
    </source>
</evidence>
<dbReference type="GO" id="GO:0140836">
    <property type="term" value="F:RNA polymerase II CTD heptapeptide repeat S5 kinase activity"/>
    <property type="evidence" value="ECO:0007669"/>
    <property type="project" value="EnsemblFungi"/>
</dbReference>
<dbReference type="GO" id="GO:0016251">
    <property type="term" value="F:RNA polymerase II general transcription initiation factor activity"/>
    <property type="evidence" value="ECO:0007669"/>
    <property type="project" value="EnsemblFungi"/>
</dbReference>
<dbReference type="PANTHER" id="PTHR24056">
    <property type="entry name" value="CELL DIVISION PROTEIN KINASE"/>
    <property type="match status" value="1"/>
</dbReference>
<dbReference type="InterPro" id="IPR011009">
    <property type="entry name" value="Kinase-like_dom_sf"/>
</dbReference>
<dbReference type="AlphaFoldDB" id="A0A1Y1S6N2"/>
<dbReference type="GO" id="GO:0006360">
    <property type="term" value="P:transcription by RNA polymerase I"/>
    <property type="evidence" value="ECO:0007669"/>
    <property type="project" value="EnsemblFungi"/>
</dbReference>
<accession>A0A1Y1S6N2</accession>
<evidence type="ECO:0000256" key="1">
    <source>
        <dbReference type="ARBA" id="ARBA00004123"/>
    </source>
</evidence>
<dbReference type="InterPro" id="IPR008271">
    <property type="entry name" value="Ser/Thr_kinase_AS"/>
</dbReference>
<sequence length="316" mass="36662">MPEYFKVRKLGEGTYATIYLAKECRKKTDPFVSNGFTRTDPGGDYTKMVAIKRIKRTPHGCGIEVNAIREIKILKCFKNDYLLRMHGAFEYQGEIHLVLEYVDYNMEEVIRCKNIVIMPSDIKSWMYMLLCGLKEMHDEFVMHRDIKPNNLLITKRGDLKIADFGLSRKITEKMTPNAVTRWYRAPEMLLGQTQYTMAGDMWSVGCIMAEMLLRVPLFAAETDIQQLDTICRVLGTPVDYSYFTKQTEMIKIKYYPQTSLRGIFTAVSDDALDLLRDLLQFDPGRRISVDDALNHRYFRTRPRATSPEFLPLPVSE</sequence>
<keyword evidence="6" id="KW-0547">Nucleotide-binding</keyword>
<dbReference type="GO" id="GO:0005829">
    <property type="term" value="C:cytosol"/>
    <property type="evidence" value="ECO:0007669"/>
    <property type="project" value="EnsemblFungi"/>
</dbReference>
<dbReference type="GO" id="GO:0060261">
    <property type="term" value="P:positive regulation of transcription initiation by RNA polymerase II"/>
    <property type="evidence" value="ECO:0007669"/>
    <property type="project" value="EnsemblFungi"/>
</dbReference>
<dbReference type="GO" id="GO:0004693">
    <property type="term" value="F:cyclin-dependent protein serine/threonine kinase activity"/>
    <property type="evidence" value="ECO:0007669"/>
    <property type="project" value="EnsemblFungi"/>
</dbReference>
<dbReference type="EC" id="2.7.11.23" evidence="3"/>
<evidence type="ECO:0000256" key="9">
    <source>
        <dbReference type="ARBA" id="ARBA00023242"/>
    </source>
</evidence>
<dbReference type="FunFam" id="1.10.510.10:FF:000624">
    <property type="entry name" value="Mitogen-activated protein kinase"/>
    <property type="match status" value="1"/>
</dbReference>
<dbReference type="VEuPathDB" id="MicrosporidiaDB:ECANGB1_1175"/>
<dbReference type="PANTHER" id="PTHR24056:SF0">
    <property type="entry name" value="CYCLIN-DEPENDENT KINASE 7"/>
    <property type="match status" value="1"/>
</dbReference>
<dbReference type="Pfam" id="PF00069">
    <property type="entry name" value="Pkinase"/>
    <property type="match status" value="1"/>
</dbReference>
<keyword evidence="4" id="KW-0723">Serine/threonine-protein kinase</keyword>
<dbReference type="InterPro" id="IPR050108">
    <property type="entry name" value="CDK"/>
</dbReference>
<evidence type="ECO:0000256" key="4">
    <source>
        <dbReference type="ARBA" id="ARBA00022527"/>
    </source>
</evidence>
<evidence type="ECO:0000256" key="6">
    <source>
        <dbReference type="ARBA" id="ARBA00022741"/>
    </source>
</evidence>
<dbReference type="InterPro" id="IPR000719">
    <property type="entry name" value="Prot_kinase_dom"/>
</dbReference>
<dbReference type="GO" id="GO:0010508">
    <property type="term" value="P:positive regulation of autophagy"/>
    <property type="evidence" value="ECO:0007669"/>
    <property type="project" value="EnsemblFungi"/>
</dbReference>
<keyword evidence="12" id="KW-1185">Reference proteome</keyword>
<keyword evidence="9" id="KW-0539">Nucleus</keyword>
<dbReference type="SMART" id="SM00220">
    <property type="entry name" value="S_TKc"/>
    <property type="match status" value="1"/>
</dbReference>
<dbReference type="Proteomes" id="UP000192639">
    <property type="component" value="Unassembled WGS sequence"/>
</dbReference>
<proteinExistence type="inferred from homology"/>
<name>A0A1Y1S6N2_9MICR</name>
<comment type="similarity">
    <text evidence="2">Belongs to the protein kinase superfamily. CMGC Ser/Thr protein kinase family. CDC2/CDKX subfamily.</text>
</comment>
<dbReference type="PROSITE" id="PS50011">
    <property type="entry name" value="PROTEIN_KINASE_DOM"/>
    <property type="match status" value="1"/>
</dbReference>
<feature type="domain" description="Protein kinase" evidence="10">
    <location>
        <begin position="4"/>
        <end position="298"/>
    </location>
</feature>
<evidence type="ECO:0000313" key="12">
    <source>
        <dbReference type="Proteomes" id="UP000192639"/>
    </source>
</evidence>
<keyword evidence="8" id="KW-0067">ATP-binding</keyword>
<dbReference type="GO" id="GO:0005524">
    <property type="term" value="F:ATP binding"/>
    <property type="evidence" value="ECO:0007669"/>
    <property type="project" value="UniProtKB-KW"/>
</dbReference>
<dbReference type="Gene3D" id="1.10.510.10">
    <property type="entry name" value="Transferase(Phosphotransferase) domain 1"/>
    <property type="match status" value="1"/>
</dbReference>
<dbReference type="EMBL" id="LWDP01000033">
    <property type="protein sequence ID" value="ORD94086.1"/>
    <property type="molecule type" value="Genomic_DNA"/>
</dbReference>
<gene>
    <name evidence="11" type="primary">KIN28</name>
    <name evidence="11" type="ORF">ECANGB1_1175</name>
</gene>
<dbReference type="GO" id="GO:1905866">
    <property type="term" value="P:positive regulation of Atg1/ULK1 kinase complex assembly"/>
    <property type="evidence" value="ECO:0007669"/>
    <property type="project" value="EnsemblFungi"/>
</dbReference>
<evidence type="ECO:0000313" key="11">
    <source>
        <dbReference type="EMBL" id="ORD94086.1"/>
    </source>
</evidence>
<dbReference type="GO" id="GO:0006370">
    <property type="term" value="P:7-methylguanosine mRNA capping"/>
    <property type="evidence" value="ECO:0007669"/>
    <property type="project" value="EnsemblFungi"/>
</dbReference>
<comment type="caution">
    <text evidence="11">The sequence shown here is derived from an EMBL/GenBank/DDBJ whole genome shotgun (WGS) entry which is preliminary data.</text>
</comment>
<dbReference type="Gene3D" id="3.30.200.20">
    <property type="entry name" value="Phosphorylase Kinase, domain 1"/>
    <property type="match status" value="1"/>
</dbReference>
<dbReference type="GO" id="GO:0032968">
    <property type="term" value="P:positive regulation of transcription elongation by RNA polymerase II"/>
    <property type="evidence" value="ECO:0007669"/>
    <property type="project" value="EnsemblFungi"/>
</dbReference>
<evidence type="ECO:0000259" key="10">
    <source>
        <dbReference type="PROSITE" id="PS50011"/>
    </source>
</evidence>
<comment type="subcellular location">
    <subcellularLocation>
        <location evidence="1">Nucleus</location>
    </subcellularLocation>
</comment>
<dbReference type="GO" id="GO:0006289">
    <property type="term" value="P:nucleotide-excision repair"/>
    <property type="evidence" value="ECO:0007669"/>
    <property type="project" value="EnsemblFungi"/>
</dbReference>